<dbReference type="InterPro" id="IPR013783">
    <property type="entry name" value="Ig-like_fold"/>
</dbReference>
<evidence type="ECO:0000313" key="4">
    <source>
        <dbReference type="Proteomes" id="UP000694892"/>
    </source>
</evidence>
<keyword evidence="2" id="KW-1133">Transmembrane helix</keyword>
<evidence type="ECO:0000313" key="3">
    <source>
        <dbReference type="EMBL" id="OCT76645.1"/>
    </source>
</evidence>
<dbReference type="Proteomes" id="UP000694892">
    <property type="component" value="Chromosome 6L"/>
</dbReference>
<gene>
    <name evidence="3" type="ORF">XELAEV_18031849mg</name>
</gene>
<dbReference type="SUPFAM" id="SSF48726">
    <property type="entry name" value="Immunoglobulin"/>
    <property type="match status" value="1"/>
</dbReference>
<dbReference type="Gene3D" id="2.60.40.10">
    <property type="entry name" value="Immunoglobulins"/>
    <property type="match status" value="1"/>
</dbReference>
<proteinExistence type="predicted"/>
<sequence length="256" mass="29663">MFIFQTVGITGLTLFTDKLELKLHSWNLVPCRFYSDTPILPNQLHLEWGKTIDEGRTYIPLIQVSGKTVKKSKKRHQVYVNVISNGNCSLVINPAKSMDSGIYEVRLTLDGVLYKPIPKIRVQPLTSETTVRLQKRDTIGEEQSTYFDERSLQDLQETENTEKVTYVFLKYEKYYITAIVIMSLFTLLGPLGWYLYFMELRRLEKNKLPGEPVKLNERTLEENIQKDTENEAKENSDQNLVPPTEKPDAITKPKKK</sequence>
<evidence type="ECO:0000256" key="1">
    <source>
        <dbReference type="SAM" id="MobiDB-lite"/>
    </source>
</evidence>
<dbReference type="InterPro" id="IPR036179">
    <property type="entry name" value="Ig-like_dom_sf"/>
</dbReference>
<protein>
    <submittedName>
        <fullName evidence="3">Uncharacterized protein</fullName>
    </submittedName>
</protein>
<accession>A0A974CNC8</accession>
<evidence type="ECO:0000256" key="2">
    <source>
        <dbReference type="SAM" id="Phobius"/>
    </source>
</evidence>
<feature type="transmembrane region" description="Helical" evidence="2">
    <location>
        <begin position="174"/>
        <end position="197"/>
    </location>
</feature>
<organism evidence="3 4">
    <name type="scientific">Xenopus laevis</name>
    <name type="common">African clawed frog</name>
    <dbReference type="NCBI Taxonomy" id="8355"/>
    <lineage>
        <taxon>Eukaryota</taxon>
        <taxon>Metazoa</taxon>
        <taxon>Chordata</taxon>
        <taxon>Craniata</taxon>
        <taxon>Vertebrata</taxon>
        <taxon>Euteleostomi</taxon>
        <taxon>Amphibia</taxon>
        <taxon>Batrachia</taxon>
        <taxon>Anura</taxon>
        <taxon>Pipoidea</taxon>
        <taxon>Pipidae</taxon>
        <taxon>Xenopodinae</taxon>
        <taxon>Xenopus</taxon>
        <taxon>Xenopus</taxon>
    </lineage>
</organism>
<dbReference type="AlphaFoldDB" id="A0A974CNC8"/>
<feature type="compositionally biased region" description="Basic and acidic residues" evidence="1">
    <location>
        <begin position="245"/>
        <end position="256"/>
    </location>
</feature>
<name>A0A974CNC8_XENLA</name>
<keyword evidence="2" id="KW-0812">Transmembrane</keyword>
<reference evidence="4" key="1">
    <citation type="journal article" date="2016" name="Nature">
        <title>Genome evolution in the allotetraploid frog Xenopus laevis.</title>
        <authorList>
            <person name="Session A.M."/>
            <person name="Uno Y."/>
            <person name="Kwon T."/>
            <person name="Chapman J.A."/>
            <person name="Toyoda A."/>
            <person name="Takahashi S."/>
            <person name="Fukui A."/>
            <person name="Hikosaka A."/>
            <person name="Suzuki A."/>
            <person name="Kondo M."/>
            <person name="van Heeringen S.J."/>
            <person name="Quigley I."/>
            <person name="Heinz S."/>
            <person name="Ogino H."/>
            <person name="Ochi H."/>
            <person name="Hellsten U."/>
            <person name="Lyons J.B."/>
            <person name="Simakov O."/>
            <person name="Putnam N."/>
            <person name="Stites J."/>
            <person name="Kuroki Y."/>
            <person name="Tanaka T."/>
            <person name="Michiue T."/>
            <person name="Watanabe M."/>
            <person name="Bogdanovic O."/>
            <person name="Lister R."/>
            <person name="Georgiou G."/>
            <person name="Paranjpe S.S."/>
            <person name="van Kruijsbergen I."/>
            <person name="Shu S."/>
            <person name="Carlson J."/>
            <person name="Kinoshita T."/>
            <person name="Ohta Y."/>
            <person name="Mawaribuchi S."/>
            <person name="Jenkins J."/>
            <person name="Grimwood J."/>
            <person name="Schmutz J."/>
            <person name="Mitros T."/>
            <person name="Mozaffari S.V."/>
            <person name="Suzuki Y."/>
            <person name="Haramoto Y."/>
            <person name="Yamamoto T.S."/>
            <person name="Takagi C."/>
            <person name="Heald R."/>
            <person name="Miller K."/>
            <person name="Haudenschild C."/>
            <person name="Kitzman J."/>
            <person name="Nakayama T."/>
            <person name="Izutsu Y."/>
            <person name="Robert J."/>
            <person name="Fortriede J."/>
            <person name="Burns K."/>
            <person name="Lotay V."/>
            <person name="Karimi K."/>
            <person name="Yasuoka Y."/>
            <person name="Dichmann D.S."/>
            <person name="Flajnik M.F."/>
            <person name="Houston D.W."/>
            <person name="Shendure J."/>
            <person name="DuPasquier L."/>
            <person name="Vize P.D."/>
            <person name="Zorn A.M."/>
            <person name="Ito M."/>
            <person name="Marcotte E.M."/>
            <person name="Wallingford J.B."/>
            <person name="Ito Y."/>
            <person name="Asashima M."/>
            <person name="Ueno N."/>
            <person name="Matsuda Y."/>
            <person name="Veenstra G.J."/>
            <person name="Fujiyama A."/>
            <person name="Harland R.M."/>
            <person name="Taira M."/>
            <person name="Rokhsar D.S."/>
        </authorList>
    </citation>
    <scope>NUCLEOTIDE SEQUENCE [LARGE SCALE GENOMIC DNA]</scope>
    <source>
        <strain evidence="4">J</strain>
    </source>
</reference>
<dbReference type="EMBL" id="CM004476">
    <property type="protein sequence ID" value="OCT76645.1"/>
    <property type="molecule type" value="Genomic_DNA"/>
</dbReference>
<feature type="compositionally biased region" description="Basic and acidic residues" evidence="1">
    <location>
        <begin position="213"/>
        <end position="236"/>
    </location>
</feature>
<keyword evidence="2" id="KW-0472">Membrane</keyword>
<feature type="region of interest" description="Disordered" evidence="1">
    <location>
        <begin position="213"/>
        <end position="256"/>
    </location>
</feature>